<name>A0A916K792_9BACL</name>
<dbReference type="AlphaFoldDB" id="A0A916K792"/>
<keyword evidence="3" id="KW-1185">Reference proteome</keyword>
<dbReference type="GO" id="GO:0006352">
    <property type="term" value="P:DNA-templated transcription initiation"/>
    <property type="evidence" value="ECO:0007669"/>
    <property type="project" value="InterPro"/>
</dbReference>
<dbReference type="Pfam" id="PF04542">
    <property type="entry name" value="Sigma70_r2"/>
    <property type="match status" value="1"/>
</dbReference>
<proteinExistence type="predicted"/>
<feature type="domain" description="RNA polymerase sigma-70 region 2" evidence="1">
    <location>
        <begin position="14"/>
        <end position="55"/>
    </location>
</feature>
<evidence type="ECO:0000313" key="2">
    <source>
        <dbReference type="EMBL" id="CAG7642790.1"/>
    </source>
</evidence>
<gene>
    <name evidence="2" type="ORF">PAESOLCIP111_04384</name>
</gene>
<organism evidence="2 3">
    <name type="scientific">Paenibacillus solanacearum</name>
    <dbReference type="NCBI Taxonomy" id="2048548"/>
    <lineage>
        <taxon>Bacteria</taxon>
        <taxon>Bacillati</taxon>
        <taxon>Bacillota</taxon>
        <taxon>Bacilli</taxon>
        <taxon>Bacillales</taxon>
        <taxon>Paenibacillaceae</taxon>
        <taxon>Paenibacillus</taxon>
    </lineage>
</organism>
<dbReference type="Proteomes" id="UP000693672">
    <property type="component" value="Unassembled WGS sequence"/>
</dbReference>
<dbReference type="GO" id="GO:0003700">
    <property type="term" value="F:DNA-binding transcription factor activity"/>
    <property type="evidence" value="ECO:0007669"/>
    <property type="project" value="InterPro"/>
</dbReference>
<accession>A0A916K792</accession>
<sequence>MNEFLMGHTLGLQLFDGLKPELTSFYYRMLGSIDDADDAVQETFWPSIHDMTKYRGGNRK</sequence>
<evidence type="ECO:0000259" key="1">
    <source>
        <dbReference type="Pfam" id="PF04542"/>
    </source>
</evidence>
<reference evidence="2" key="1">
    <citation type="submission" date="2021-06" db="EMBL/GenBank/DDBJ databases">
        <authorList>
            <person name="Criscuolo A."/>
        </authorList>
    </citation>
    <scope>NUCLEOTIDE SEQUENCE</scope>
    <source>
        <strain evidence="2">CIP111600</strain>
    </source>
</reference>
<protein>
    <recommendedName>
        <fullName evidence="1">RNA polymerase sigma-70 region 2 domain-containing protein</fullName>
    </recommendedName>
</protein>
<dbReference type="InterPro" id="IPR007627">
    <property type="entry name" value="RNA_pol_sigma70_r2"/>
</dbReference>
<dbReference type="EMBL" id="CAJVAS010000023">
    <property type="protein sequence ID" value="CAG7642790.1"/>
    <property type="molecule type" value="Genomic_DNA"/>
</dbReference>
<comment type="caution">
    <text evidence="2">The sequence shown here is derived from an EMBL/GenBank/DDBJ whole genome shotgun (WGS) entry which is preliminary data.</text>
</comment>
<evidence type="ECO:0000313" key="3">
    <source>
        <dbReference type="Proteomes" id="UP000693672"/>
    </source>
</evidence>